<dbReference type="OrthoDB" id="7586321at2"/>
<proteinExistence type="predicted"/>
<evidence type="ECO:0000313" key="3">
    <source>
        <dbReference type="Proteomes" id="UP000318413"/>
    </source>
</evidence>
<dbReference type="AlphaFoldDB" id="A0A502CK29"/>
<evidence type="ECO:0000256" key="1">
    <source>
        <dbReference type="SAM" id="SignalP"/>
    </source>
</evidence>
<protein>
    <submittedName>
        <fullName evidence="2">Uncharacterized protein</fullName>
    </submittedName>
</protein>
<keyword evidence="3" id="KW-1185">Reference proteome</keyword>
<accession>A0A502CK29</accession>
<sequence length="218" mass="24678">MANHVTIITRRAMLDAVVAIPAVAMIGAMPALAAPSASGWDAAMITYERAKKRAARFDVYHDRVMVGWEANKPSQAIIDWSEFPFSDRNAVAHTLDIDAYRRWVISNENGLWTGSALAKQRRLDAIDTVAEYRRLRTVNDRRFNIERVCTSFERHDDAVVAAEHALMAMPAPNLRALQWKLRHGITADEDGHLQSFSMDYLKPIFDDVDRLIEERADA</sequence>
<feature type="chain" id="PRO_5021358233" evidence="1">
    <location>
        <begin position="34"/>
        <end position="218"/>
    </location>
</feature>
<feature type="signal peptide" evidence="1">
    <location>
        <begin position="1"/>
        <end position="33"/>
    </location>
</feature>
<organism evidence="2 3">
    <name type="scientific">Sphingomonas oligophenolica</name>
    <dbReference type="NCBI Taxonomy" id="301154"/>
    <lineage>
        <taxon>Bacteria</taxon>
        <taxon>Pseudomonadati</taxon>
        <taxon>Pseudomonadota</taxon>
        <taxon>Alphaproteobacteria</taxon>
        <taxon>Sphingomonadales</taxon>
        <taxon>Sphingomonadaceae</taxon>
        <taxon>Sphingomonas</taxon>
    </lineage>
</organism>
<keyword evidence="1" id="KW-0732">Signal</keyword>
<name>A0A502CK29_9SPHN</name>
<evidence type="ECO:0000313" key="2">
    <source>
        <dbReference type="EMBL" id="TPG13163.1"/>
    </source>
</evidence>
<dbReference type="InterPro" id="IPR006311">
    <property type="entry name" value="TAT_signal"/>
</dbReference>
<gene>
    <name evidence="2" type="ORF">EAH84_07120</name>
</gene>
<dbReference type="PROSITE" id="PS51318">
    <property type="entry name" value="TAT"/>
    <property type="match status" value="1"/>
</dbReference>
<dbReference type="Proteomes" id="UP000318413">
    <property type="component" value="Unassembled WGS sequence"/>
</dbReference>
<dbReference type="RefSeq" id="WP_140869868.1">
    <property type="nucleotide sequence ID" value="NZ_RCZK01000004.1"/>
</dbReference>
<comment type="caution">
    <text evidence="2">The sequence shown here is derived from an EMBL/GenBank/DDBJ whole genome shotgun (WGS) entry which is preliminary data.</text>
</comment>
<reference evidence="2 3" key="1">
    <citation type="journal article" date="2019" name="Environ. Microbiol.">
        <title>Species interactions and distinct microbial communities in high Arctic permafrost affected cryosols are associated with the CH4 and CO2 gas fluxes.</title>
        <authorList>
            <person name="Altshuler I."/>
            <person name="Hamel J."/>
            <person name="Turney S."/>
            <person name="Magnuson E."/>
            <person name="Levesque R."/>
            <person name="Greer C."/>
            <person name="Whyte L.G."/>
        </authorList>
    </citation>
    <scope>NUCLEOTIDE SEQUENCE [LARGE SCALE GENOMIC DNA]</scope>
    <source>
        <strain evidence="2 3">S5.1</strain>
    </source>
</reference>
<dbReference type="EMBL" id="RCZK01000004">
    <property type="protein sequence ID" value="TPG13163.1"/>
    <property type="molecule type" value="Genomic_DNA"/>
</dbReference>